<dbReference type="InterPro" id="IPR001647">
    <property type="entry name" value="HTH_TetR"/>
</dbReference>
<feature type="compositionally biased region" description="Polar residues" evidence="3">
    <location>
        <begin position="223"/>
        <end position="236"/>
    </location>
</feature>
<dbReference type="Pfam" id="PF00440">
    <property type="entry name" value="TetR_N"/>
    <property type="match status" value="1"/>
</dbReference>
<feature type="compositionally biased region" description="Pro residues" evidence="3">
    <location>
        <begin position="204"/>
        <end position="215"/>
    </location>
</feature>
<evidence type="ECO:0000256" key="3">
    <source>
        <dbReference type="SAM" id="MobiDB-lite"/>
    </source>
</evidence>
<evidence type="ECO:0000256" key="2">
    <source>
        <dbReference type="PROSITE-ProRule" id="PRU00335"/>
    </source>
</evidence>
<dbReference type="EMBL" id="CP053661">
    <property type="protein sequence ID" value="QKD82047.1"/>
    <property type="molecule type" value="Genomic_DNA"/>
</dbReference>
<feature type="domain" description="HTH tetR-type" evidence="4">
    <location>
        <begin position="6"/>
        <end position="66"/>
    </location>
</feature>
<feature type="region of interest" description="Disordered" evidence="3">
    <location>
        <begin position="201"/>
        <end position="236"/>
    </location>
</feature>
<gene>
    <name evidence="5" type="ORF">HPC62_07400</name>
</gene>
<dbReference type="InterPro" id="IPR009057">
    <property type="entry name" value="Homeodomain-like_sf"/>
</dbReference>
<accession>A0A6M8BB65</accession>
<evidence type="ECO:0000313" key="5">
    <source>
        <dbReference type="EMBL" id="QKD82047.1"/>
    </source>
</evidence>
<dbReference type="Proteomes" id="UP000505210">
    <property type="component" value="Chromosome"/>
</dbReference>
<dbReference type="PANTHER" id="PTHR30055:SF226">
    <property type="entry name" value="HTH-TYPE TRANSCRIPTIONAL REGULATOR PKSA"/>
    <property type="match status" value="1"/>
</dbReference>
<protein>
    <submittedName>
        <fullName evidence="5">TetR/AcrR family transcriptional regulator</fullName>
    </submittedName>
</protein>
<dbReference type="KEGG" id="theu:HPC62_07400"/>
<dbReference type="RefSeq" id="WP_172354460.1">
    <property type="nucleotide sequence ID" value="NZ_CP053661.1"/>
</dbReference>
<reference evidence="5 6" key="1">
    <citation type="submission" date="2020-05" db="EMBL/GenBank/DDBJ databases">
        <title>Complete genome sequence of of a novel Thermoleptolyngbya strain isolated from hot springs of Ganzi, Sichuan China.</title>
        <authorList>
            <person name="Tang J."/>
            <person name="Daroch M."/>
            <person name="Li L."/>
            <person name="Waleron K."/>
            <person name="Waleron M."/>
            <person name="Waleron M."/>
        </authorList>
    </citation>
    <scope>NUCLEOTIDE SEQUENCE [LARGE SCALE GENOMIC DNA]</scope>
    <source>
        <strain evidence="5 6">PKUAC-SCTA183</strain>
    </source>
</reference>
<evidence type="ECO:0000313" key="6">
    <source>
        <dbReference type="Proteomes" id="UP000505210"/>
    </source>
</evidence>
<dbReference type="PANTHER" id="PTHR30055">
    <property type="entry name" value="HTH-TYPE TRANSCRIPTIONAL REGULATOR RUTR"/>
    <property type="match status" value="1"/>
</dbReference>
<sequence length="236" mass="26034">MSDRRTSNRQRLIQVAVDLFMTQGVAETTTRQIAEQAGVNEVTLFRHFGNKHGLLLAVMQDKEALSRLGMALGQQSTQMGSASQAIKDYANVHLQALEQIQEFVRSLIGEAGHYPDENRRALGRGLLQANRYTAQYLATIMEHEQLQTCLPTEKLASLLNSMLLGYAVLEFTSEFNNLWPSRESFIEALVELFMYGAIAQPPTASTPPTAPPPAAPSNAPTKRPSSVNLTHPSEKP</sequence>
<dbReference type="InterPro" id="IPR036271">
    <property type="entry name" value="Tet_transcr_reg_TetR-rel_C_sf"/>
</dbReference>
<dbReference type="SUPFAM" id="SSF46689">
    <property type="entry name" value="Homeodomain-like"/>
    <property type="match status" value="1"/>
</dbReference>
<proteinExistence type="predicted"/>
<keyword evidence="6" id="KW-1185">Reference proteome</keyword>
<name>A0A6M8BB65_9CYAN</name>
<keyword evidence="1 2" id="KW-0238">DNA-binding</keyword>
<dbReference type="GO" id="GO:0000976">
    <property type="term" value="F:transcription cis-regulatory region binding"/>
    <property type="evidence" value="ECO:0007669"/>
    <property type="project" value="TreeGrafter"/>
</dbReference>
<dbReference type="InterPro" id="IPR050109">
    <property type="entry name" value="HTH-type_TetR-like_transc_reg"/>
</dbReference>
<dbReference type="PROSITE" id="PS50977">
    <property type="entry name" value="HTH_TETR_2"/>
    <property type="match status" value="1"/>
</dbReference>
<organism evidence="5 6">
    <name type="scientific">Thermoleptolyngbya sichuanensis A183</name>
    <dbReference type="NCBI Taxonomy" id="2737172"/>
    <lineage>
        <taxon>Bacteria</taxon>
        <taxon>Bacillati</taxon>
        <taxon>Cyanobacteriota</taxon>
        <taxon>Cyanophyceae</taxon>
        <taxon>Oculatellales</taxon>
        <taxon>Oculatellaceae</taxon>
        <taxon>Thermoleptolyngbya</taxon>
        <taxon>Thermoleptolyngbya sichuanensis</taxon>
    </lineage>
</organism>
<dbReference type="Gene3D" id="1.10.357.10">
    <property type="entry name" value="Tetracycline Repressor, domain 2"/>
    <property type="match status" value="1"/>
</dbReference>
<evidence type="ECO:0000259" key="4">
    <source>
        <dbReference type="PROSITE" id="PS50977"/>
    </source>
</evidence>
<dbReference type="GO" id="GO:0003700">
    <property type="term" value="F:DNA-binding transcription factor activity"/>
    <property type="evidence" value="ECO:0007669"/>
    <property type="project" value="TreeGrafter"/>
</dbReference>
<feature type="DNA-binding region" description="H-T-H motif" evidence="2">
    <location>
        <begin position="29"/>
        <end position="48"/>
    </location>
</feature>
<dbReference type="AlphaFoldDB" id="A0A6M8BB65"/>
<dbReference type="SUPFAM" id="SSF48498">
    <property type="entry name" value="Tetracyclin repressor-like, C-terminal domain"/>
    <property type="match status" value="1"/>
</dbReference>
<dbReference type="PRINTS" id="PR00455">
    <property type="entry name" value="HTHTETR"/>
</dbReference>
<evidence type="ECO:0000256" key="1">
    <source>
        <dbReference type="ARBA" id="ARBA00023125"/>
    </source>
</evidence>